<evidence type="ECO:0008006" key="3">
    <source>
        <dbReference type="Google" id="ProtNLM"/>
    </source>
</evidence>
<evidence type="ECO:0000313" key="1">
    <source>
        <dbReference type="EMBL" id="PQO26677.1"/>
    </source>
</evidence>
<evidence type="ECO:0000313" key="2">
    <source>
        <dbReference type="Proteomes" id="UP000239388"/>
    </source>
</evidence>
<dbReference type="Gene3D" id="3.90.226.10">
    <property type="entry name" value="2-enoyl-CoA Hydratase, Chain A, domain 1"/>
    <property type="match status" value="1"/>
</dbReference>
<dbReference type="AlphaFoldDB" id="A0A2S8F3H7"/>
<gene>
    <name evidence="1" type="ORF">C5Y98_30010</name>
</gene>
<dbReference type="RefSeq" id="WP_105360133.1">
    <property type="nucleotide sequence ID" value="NZ_PUIB01000030.1"/>
</dbReference>
<organism evidence="1 2">
    <name type="scientific">Blastopirellula marina</name>
    <dbReference type="NCBI Taxonomy" id="124"/>
    <lineage>
        <taxon>Bacteria</taxon>
        <taxon>Pseudomonadati</taxon>
        <taxon>Planctomycetota</taxon>
        <taxon>Planctomycetia</taxon>
        <taxon>Pirellulales</taxon>
        <taxon>Pirellulaceae</taxon>
        <taxon>Blastopirellula</taxon>
    </lineage>
</organism>
<comment type="caution">
    <text evidence="1">The sequence shown here is derived from an EMBL/GenBank/DDBJ whole genome shotgun (WGS) entry which is preliminary data.</text>
</comment>
<dbReference type="OrthoDB" id="259258at2"/>
<dbReference type="EMBL" id="PUIB01000030">
    <property type="protein sequence ID" value="PQO26677.1"/>
    <property type="molecule type" value="Genomic_DNA"/>
</dbReference>
<name>A0A2S8F3H7_9BACT</name>
<dbReference type="SUPFAM" id="SSF52096">
    <property type="entry name" value="ClpP/crotonase"/>
    <property type="match status" value="1"/>
</dbReference>
<proteinExistence type="predicted"/>
<protein>
    <recommendedName>
        <fullName evidence="3">ATP-dependent Clp protease proteolytic subunit</fullName>
    </recommendedName>
</protein>
<dbReference type="Pfam" id="PF00574">
    <property type="entry name" value="CLP_protease"/>
    <property type="match status" value="1"/>
</dbReference>
<dbReference type="InterPro" id="IPR029045">
    <property type="entry name" value="ClpP/crotonase-like_dom_sf"/>
</dbReference>
<accession>A0A2S8F3H7</accession>
<dbReference type="InterPro" id="IPR023562">
    <property type="entry name" value="ClpP/TepA"/>
</dbReference>
<sequence>MNRQEDDDQEPETYEIAISGELGEDMTDLYEKLLEVPENGECTLYFDSPGGSSYAATALVSLIKLRNLNATGIVIGECSSAAIWPFAACRQRFVTRWSVLLFHPMRWQSEENIPLAEAREWVRHYKFLHEEMDVLLAKLFDADEALISRWTHPGKFVTGPELAEAGLAELIELL</sequence>
<dbReference type="Proteomes" id="UP000239388">
    <property type="component" value="Unassembled WGS sequence"/>
</dbReference>
<reference evidence="1 2" key="1">
    <citation type="submission" date="2018-02" db="EMBL/GenBank/DDBJ databases">
        <title>Comparative genomes isolates from brazilian mangrove.</title>
        <authorList>
            <person name="Araujo J.E."/>
            <person name="Taketani R.G."/>
            <person name="Silva M.C.P."/>
            <person name="Loureco M.V."/>
            <person name="Andreote F.D."/>
        </authorList>
    </citation>
    <scope>NUCLEOTIDE SEQUENCE [LARGE SCALE GENOMIC DNA]</scope>
    <source>
        <strain evidence="1 2">NAP PRIS-MGV</strain>
    </source>
</reference>